<keyword evidence="11" id="KW-1185">Reference proteome</keyword>
<comment type="similarity">
    <text evidence="1 7">Belongs to the class-II pyridine nucleotide-disulfide oxidoreductase family.</text>
</comment>
<organism evidence="10 11">
    <name type="scientific">Helicobacter gastrocanis</name>
    <dbReference type="NCBI Taxonomy" id="2849641"/>
    <lineage>
        <taxon>Bacteria</taxon>
        <taxon>Pseudomonadati</taxon>
        <taxon>Campylobacterota</taxon>
        <taxon>Epsilonproteobacteria</taxon>
        <taxon>Campylobacterales</taxon>
        <taxon>Helicobacteraceae</taxon>
        <taxon>Helicobacter</taxon>
    </lineage>
</organism>
<feature type="domain" description="FAD/NAD(P)-binding" evidence="9">
    <location>
        <begin position="11"/>
        <end position="305"/>
    </location>
</feature>
<evidence type="ECO:0000259" key="9">
    <source>
        <dbReference type="Pfam" id="PF07992"/>
    </source>
</evidence>
<dbReference type="PRINTS" id="PR00368">
    <property type="entry name" value="FADPNR"/>
</dbReference>
<dbReference type="InterPro" id="IPR050097">
    <property type="entry name" value="Ferredoxin-NADP_redctase_2"/>
</dbReference>
<keyword evidence="4 7" id="KW-0560">Oxidoreductase</keyword>
<evidence type="ECO:0000256" key="2">
    <source>
        <dbReference type="ARBA" id="ARBA00022630"/>
    </source>
</evidence>
<comment type="catalytic activity">
    <reaction evidence="7">
        <text>[thioredoxin]-dithiol + NADP(+) = [thioredoxin]-disulfide + NADPH + H(+)</text>
        <dbReference type="Rhea" id="RHEA:20345"/>
        <dbReference type="Rhea" id="RHEA-COMP:10698"/>
        <dbReference type="Rhea" id="RHEA-COMP:10700"/>
        <dbReference type="ChEBI" id="CHEBI:15378"/>
        <dbReference type="ChEBI" id="CHEBI:29950"/>
        <dbReference type="ChEBI" id="CHEBI:50058"/>
        <dbReference type="ChEBI" id="CHEBI:57783"/>
        <dbReference type="ChEBI" id="CHEBI:58349"/>
        <dbReference type="EC" id="1.8.1.9"/>
    </reaction>
</comment>
<evidence type="ECO:0000256" key="8">
    <source>
        <dbReference type="RuleBase" id="RU003881"/>
    </source>
</evidence>
<evidence type="ECO:0000256" key="7">
    <source>
        <dbReference type="RuleBase" id="RU003880"/>
    </source>
</evidence>
<dbReference type="PROSITE" id="PS00573">
    <property type="entry name" value="PYRIDINE_REDOX_2"/>
    <property type="match status" value="1"/>
</dbReference>
<evidence type="ECO:0000256" key="4">
    <source>
        <dbReference type="ARBA" id="ARBA00023002"/>
    </source>
</evidence>
<dbReference type="InterPro" id="IPR036188">
    <property type="entry name" value="FAD/NAD-bd_sf"/>
</dbReference>
<keyword evidence="8" id="KW-0521">NADP</keyword>
<name>A0ABN6I1A7_9HELI</name>
<accession>A0ABN6I1A7</accession>
<protein>
    <recommendedName>
        <fullName evidence="7">Thioredoxin reductase</fullName>
        <ecNumber evidence="7">1.8.1.9</ecNumber>
    </recommendedName>
</protein>
<keyword evidence="2 7" id="KW-0285">Flavoprotein</keyword>
<dbReference type="PRINTS" id="PR00469">
    <property type="entry name" value="PNDRDTASEII"/>
</dbReference>
<gene>
    <name evidence="10" type="primary">trxB_1</name>
    <name evidence="10" type="ORF">NHP190003_06160</name>
</gene>
<dbReference type="EMBL" id="AP024814">
    <property type="protein sequence ID" value="BCZ17334.1"/>
    <property type="molecule type" value="Genomic_DNA"/>
</dbReference>
<dbReference type="RefSeq" id="WP_221280534.1">
    <property type="nucleotide sequence ID" value="NZ_AP024814.1"/>
</dbReference>
<dbReference type="Proteomes" id="UP000826775">
    <property type="component" value="Chromosome"/>
</dbReference>
<evidence type="ECO:0000256" key="6">
    <source>
        <dbReference type="ARBA" id="ARBA00023284"/>
    </source>
</evidence>
<evidence type="ECO:0000313" key="11">
    <source>
        <dbReference type="Proteomes" id="UP000826775"/>
    </source>
</evidence>
<evidence type="ECO:0000256" key="1">
    <source>
        <dbReference type="ARBA" id="ARBA00009333"/>
    </source>
</evidence>
<dbReference type="PANTHER" id="PTHR48105">
    <property type="entry name" value="THIOREDOXIN REDUCTASE 1-RELATED-RELATED"/>
    <property type="match status" value="1"/>
</dbReference>
<dbReference type="Pfam" id="PF07992">
    <property type="entry name" value="Pyr_redox_2"/>
    <property type="match status" value="1"/>
</dbReference>
<dbReference type="NCBIfam" id="TIGR01292">
    <property type="entry name" value="TRX_reduct"/>
    <property type="match status" value="1"/>
</dbReference>
<proteinExistence type="inferred from homology"/>
<keyword evidence="6 7" id="KW-0676">Redox-active center</keyword>
<dbReference type="Gene3D" id="3.50.50.60">
    <property type="entry name" value="FAD/NAD(P)-binding domain"/>
    <property type="match status" value="2"/>
</dbReference>
<comment type="subunit">
    <text evidence="7">Homodimer.</text>
</comment>
<dbReference type="EC" id="1.8.1.9" evidence="7"/>
<evidence type="ECO:0000256" key="5">
    <source>
        <dbReference type="ARBA" id="ARBA00023157"/>
    </source>
</evidence>
<keyword evidence="3 7" id="KW-0274">FAD</keyword>
<keyword evidence="5" id="KW-1015">Disulfide bond</keyword>
<reference evidence="10 11" key="1">
    <citation type="submission" date="2021-07" db="EMBL/GenBank/DDBJ databases">
        <title>Novel Helicobacter sp. Isolated from a dog.</title>
        <authorList>
            <person name="Rimbara E."/>
            <person name="Suzuki M."/>
        </authorList>
    </citation>
    <scope>NUCLEOTIDE SEQUENCE [LARGE SCALE GENOMIC DNA]</scope>
    <source>
        <strain evidence="11">NHP19-003</strain>
    </source>
</reference>
<dbReference type="SUPFAM" id="SSF51905">
    <property type="entry name" value="FAD/NAD(P)-binding domain"/>
    <property type="match status" value="1"/>
</dbReference>
<evidence type="ECO:0000256" key="3">
    <source>
        <dbReference type="ARBA" id="ARBA00022827"/>
    </source>
</evidence>
<comment type="cofactor">
    <cofactor evidence="8">
        <name>FAD</name>
        <dbReference type="ChEBI" id="CHEBI:57692"/>
    </cofactor>
    <text evidence="8">Binds 1 FAD per subunit.</text>
</comment>
<evidence type="ECO:0000313" key="10">
    <source>
        <dbReference type="EMBL" id="BCZ17334.1"/>
    </source>
</evidence>
<sequence>MTNFSNAPLLDLAIIGGGPAGLSAGLYATRGGLKEVVLFEKGAPGGQITFSSEIENYPGVREIVSGLDFMQPWQEQCFRFGLKHEMALVTQIKPNGAHFAIHTDENKVFHAKSVIVATGGKPKKAGIKGEDAFWGNGVSTCATCDGFFYKNKEVAVLGGGDTALEEALYLAKICTKIYLIHRRDTFRAAPITLEKARGNPKIEFLTPAVIEEIKGDSSGVNAVVFKNTHTGVVKELAVHGVFVFVGYEINNEVLEQDDKGMLCACDPYGAVVVDLAMKTSVKGLFAAGDVRTQAAKQVVCAAGDGATAALSALAYLEGHS</sequence>
<dbReference type="InterPro" id="IPR005982">
    <property type="entry name" value="Thioredox_Rdtase"/>
</dbReference>
<dbReference type="InterPro" id="IPR008255">
    <property type="entry name" value="Pyr_nucl-diS_OxRdtase_2_AS"/>
</dbReference>
<dbReference type="InterPro" id="IPR023753">
    <property type="entry name" value="FAD/NAD-binding_dom"/>
</dbReference>